<dbReference type="GO" id="GO:0016491">
    <property type="term" value="F:oxidoreductase activity"/>
    <property type="evidence" value="ECO:0007669"/>
    <property type="project" value="UniProtKB-KW"/>
</dbReference>
<dbReference type="Pfam" id="PF13462">
    <property type="entry name" value="Thioredoxin_4"/>
    <property type="match status" value="1"/>
</dbReference>
<dbReference type="RefSeq" id="WP_121805526.1">
    <property type="nucleotide sequence ID" value="NZ_RDBE01000006.1"/>
</dbReference>
<dbReference type="AlphaFoldDB" id="A0A3L8P3T0"/>
<evidence type="ECO:0000256" key="4">
    <source>
        <dbReference type="ARBA" id="ARBA00023157"/>
    </source>
</evidence>
<keyword evidence="7" id="KW-1133">Transmembrane helix</keyword>
<dbReference type="PANTHER" id="PTHR13887">
    <property type="entry name" value="GLUTATHIONE S-TRANSFERASE KAPPA"/>
    <property type="match status" value="1"/>
</dbReference>
<feature type="domain" description="Thioredoxin-like fold" evidence="8">
    <location>
        <begin position="73"/>
        <end position="240"/>
    </location>
</feature>
<gene>
    <name evidence="9" type="ORF">D9V37_07590</name>
</gene>
<feature type="transmembrane region" description="Helical" evidence="7">
    <location>
        <begin position="30"/>
        <end position="50"/>
    </location>
</feature>
<keyword evidence="3" id="KW-0560">Oxidoreductase</keyword>
<keyword evidence="4" id="KW-1015">Disulfide bond</keyword>
<feature type="region of interest" description="Disordered" evidence="6">
    <location>
        <begin position="1"/>
        <end position="23"/>
    </location>
</feature>
<dbReference type="SUPFAM" id="SSF52833">
    <property type="entry name" value="Thioredoxin-like"/>
    <property type="match status" value="1"/>
</dbReference>
<evidence type="ECO:0000256" key="3">
    <source>
        <dbReference type="ARBA" id="ARBA00023002"/>
    </source>
</evidence>
<proteinExistence type="inferred from homology"/>
<evidence type="ECO:0000313" key="10">
    <source>
        <dbReference type="Proteomes" id="UP000281708"/>
    </source>
</evidence>
<evidence type="ECO:0000256" key="1">
    <source>
        <dbReference type="ARBA" id="ARBA00005791"/>
    </source>
</evidence>
<dbReference type="Gene3D" id="3.40.30.10">
    <property type="entry name" value="Glutaredoxin"/>
    <property type="match status" value="1"/>
</dbReference>
<keyword evidence="7" id="KW-0812">Transmembrane</keyword>
<evidence type="ECO:0000259" key="8">
    <source>
        <dbReference type="Pfam" id="PF13462"/>
    </source>
</evidence>
<evidence type="ECO:0000256" key="6">
    <source>
        <dbReference type="SAM" id="MobiDB-lite"/>
    </source>
</evidence>
<evidence type="ECO:0000256" key="7">
    <source>
        <dbReference type="SAM" id="Phobius"/>
    </source>
</evidence>
<protein>
    <submittedName>
        <fullName evidence="9">Disulfide bond formation protein DsbA</fullName>
    </submittedName>
</protein>
<evidence type="ECO:0000256" key="2">
    <source>
        <dbReference type="ARBA" id="ARBA00022729"/>
    </source>
</evidence>
<keyword evidence="7" id="KW-0472">Membrane</keyword>
<dbReference type="EMBL" id="RDBE01000006">
    <property type="protein sequence ID" value="RLV49761.1"/>
    <property type="molecule type" value="Genomic_DNA"/>
</dbReference>
<name>A0A3L8P3T0_9ACTN</name>
<dbReference type="InterPro" id="IPR036249">
    <property type="entry name" value="Thioredoxin-like_sf"/>
</dbReference>
<organism evidence="9 10">
    <name type="scientific">Nocardioides mangrovicus</name>
    <dbReference type="NCBI Taxonomy" id="2478913"/>
    <lineage>
        <taxon>Bacteria</taxon>
        <taxon>Bacillati</taxon>
        <taxon>Actinomycetota</taxon>
        <taxon>Actinomycetes</taxon>
        <taxon>Propionibacteriales</taxon>
        <taxon>Nocardioidaceae</taxon>
        <taxon>Nocardioides</taxon>
    </lineage>
</organism>
<comment type="similarity">
    <text evidence="1">Belongs to the thioredoxin family. DsbA subfamily.</text>
</comment>
<evidence type="ECO:0000313" key="9">
    <source>
        <dbReference type="EMBL" id="RLV49761.1"/>
    </source>
</evidence>
<evidence type="ECO:0000256" key="5">
    <source>
        <dbReference type="ARBA" id="ARBA00023284"/>
    </source>
</evidence>
<dbReference type="OrthoDB" id="117402at2"/>
<accession>A0A3L8P3T0</accession>
<reference evidence="9 10" key="1">
    <citation type="submission" date="2018-10" db="EMBL/GenBank/DDBJ databases">
        <title>Marmoricola sp. 4Q3S-7 whole genome shotgun sequence.</title>
        <authorList>
            <person name="Li F."/>
        </authorList>
    </citation>
    <scope>NUCLEOTIDE SEQUENCE [LARGE SCALE GENOMIC DNA]</scope>
    <source>
        <strain evidence="9 10">4Q3S-7</strain>
    </source>
</reference>
<dbReference type="PANTHER" id="PTHR13887:SF14">
    <property type="entry name" value="DISULFIDE BOND FORMATION PROTEIN D"/>
    <property type="match status" value="1"/>
</dbReference>
<keyword evidence="2" id="KW-0732">Signal</keyword>
<keyword evidence="10" id="KW-1185">Reference proteome</keyword>
<dbReference type="Proteomes" id="UP000281708">
    <property type="component" value="Unassembled WGS sequence"/>
</dbReference>
<keyword evidence="5" id="KW-0676">Redox-active center</keyword>
<comment type="caution">
    <text evidence="9">The sequence shown here is derived from an EMBL/GenBank/DDBJ whole genome shotgun (WGS) entry which is preliminary data.</text>
</comment>
<sequence>MSTKNRDQGRTERAAAIQREQHRKERNRRVAISGVVVVVVALIIGAAFWATRGSGDTAAAGSTSGLKVVRDGDAMVVGNNPDARVKVTVYEDFLCPYCREFETSSRDFLHADAAAGKVLITYRPFHLLSEDYSREALVAWGQVLNHGTGKQALKFHDLLYDNQPYETASSFPDAADLRKLAAKAGVSSSVQKLIGDDDGSFYDEAQQSASGIDSTPTVMVDGKQFAQGQSIDALVSALEKKIAADG</sequence>
<dbReference type="InterPro" id="IPR012336">
    <property type="entry name" value="Thioredoxin-like_fold"/>
</dbReference>